<reference evidence="2 3" key="1">
    <citation type="journal article" date="2014" name="BMC Genomics">
        <title>Comparison of environmental and isolate Sulfobacillus genomes reveals diverse carbon, sulfur, nitrogen, and hydrogen metabolisms.</title>
        <authorList>
            <person name="Justice N.B."/>
            <person name="Norman A."/>
            <person name="Brown C.T."/>
            <person name="Singh A."/>
            <person name="Thomas B.C."/>
            <person name="Banfield J.F."/>
        </authorList>
    </citation>
    <scope>NUCLEOTIDE SEQUENCE [LARGE SCALE GENOMIC DNA]</scope>
    <source>
        <strain evidence="2">AMDSBA1</strain>
    </source>
</reference>
<dbReference type="AlphaFoldDB" id="A0A2T2WPT3"/>
<protein>
    <submittedName>
        <fullName evidence="2">Uncharacterized protein</fullName>
    </submittedName>
</protein>
<dbReference type="EMBL" id="PXYT01000084">
    <property type="protein sequence ID" value="PSR24251.1"/>
    <property type="molecule type" value="Genomic_DNA"/>
</dbReference>
<accession>A0A2T2WPT3</accession>
<gene>
    <name evidence="2" type="ORF">C7B43_19475</name>
</gene>
<sequence length="92" mass="10092">MAVESVNWLTRTRCAGVAAHFEINLLNIFGFRLQHRGSSGQARIAGSPPPKCPGEQSQNTDQGIHANFTVRPMPNGLDPDHIRGFSTDENHL</sequence>
<comment type="caution">
    <text evidence="2">The sequence shown here is derived from an EMBL/GenBank/DDBJ whole genome shotgun (WGS) entry which is preliminary data.</text>
</comment>
<dbReference type="Proteomes" id="UP000242699">
    <property type="component" value="Unassembled WGS sequence"/>
</dbReference>
<evidence type="ECO:0000313" key="2">
    <source>
        <dbReference type="EMBL" id="PSR24251.1"/>
    </source>
</evidence>
<evidence type="ECO:0000313" key="3">
    <source>
        <dbReference type="Proteomes" id="UP000242699"/>
    </source>
</evidence>
<evidence type="ECO:0000256" key="1">
    <source>
        <dbReference type="SAM" id="MobiDB-lite"/>
    </source>
</evidence>
<name>A0A2T2WPT3_9FIRM</name>
<organism evidence="2 3">
    <name type="scientific">Sulfobacillus benefaciens</name>
    <dbReference type="NCBI Taxonomy" id="453960"/>
    <lineage>
        <taxon>Bacteria</taxon>
        <taxon>Bacillati</taxon>
        <taxon>Bacillota</taxon>
        <taxon>Clostridia</taxon>
        <taxon>Eubacteriales</taxon>
        <taxon>Clostridiales Family XVII. Incertae Sedis</taxon>
        <taxon>Sulfobacillus</taxon>
    </lineage>
</organism>
<proteinExistence type="predicted"/>
<feature type="compositionally biased region" description="Basic and acidic residues" evidence="1">
    <location>
        <begin position="78"/>
        <end position="92"/>
    </location>
</feature>
<feature type="region of interest" description="Disordered" evidence="1">
    <location>
        <begin position="38"/>
        <end position="92"/>
    </location>
</feature>